<dbReference type="InterPro" id="IPR051044">
    <property type="entry name" value="MAG_DAG_Lipase"/>
</dbReference>
<feature type="domain" description="Serine aminopeptidase S33" evidence="1">
    <location>
        <begin position="85"/>
        <end position="286"/>
    </location>
</feature>
<dbReference type="Pfam" id="PF12146">
    <property type="entry name" value="Hydrolase_4"/>
    <property type="match status" value="1"/>
</dbReference>
<protein>
    <submittedName>
        <fullName evidence="2">Unannotated protein</fullName>
    </submittedName>
</protein>
<gene>
    <name evidence="2" type="ORF">UFOPK3516_00228</name>
</gene>
<organism evidence="2">
    <name type="scientific">freshwater metagenome</name>
    <dbReference type="NCBI Taxonomy" id="449393"/>
    <lineage>
        <taxon>unclassified sequences</taxon>
        <taxon>metagenomes</taxon>
        <taxon>ecological metagenomes</taxon>
    </lineage>
</organism>
<evidence type="ECO:0000259" key="1">
    <source>
        <dbReference type="Pfam" id="PF12146"/>
    </source>
</evidence>
<dbReference type="AlphaFoldDB" id="A0A6J7FCQ3"/>
<proteinExistence type="predicted"/>
<dbReference type="EMBL" id="CAFBMB010000008">
    <property type="protein sequence ID" value="CAB4889373.1"/>
    <property type="molecule type" value="Genomic_DNA"/>
</dbReference>
<name>A0A6J7FCQ3_9ZZZZ</name>
<dbReference type="PANTHER" id="PTHR11614">
    <property type="entry name" value="PHOSPHOLIPASE-RELATED"/>
    <property type="match status" value="1"/>
</dbReference>
<dbReference type="InterPro" id="IPR029058">
    <property type="entry name" value="AB_hydrolase_fold"/>
</dbReference>
<reference evidence="2" key="1">
    <citation type="submission" date="2020-05" db="EMBL/GenBank/DDBJ databases">
        <authorList>
            <person name="Chiriac C."/>
            <person name="Salcher M."/>
            <person name="Ghai R."/>
            <person name="Kavagutti S V."/>
        </authorList>
    </citation>
    <scope>NUCLEOTIDE SEQUENCE</scope>
</reference>
<dbReference type="InterPro" id="IPR022742">
    <property type="entry name" value="Hydrolase_4"/>
</dbReference>
<dbReference type="Gene3D" id="3.40.50.1820">
    <property type="entry name" value="alpha/beta hydrolase"/>
    <property type="match status" value="1"/>
</dbReference>
<accession>A0A6J7FCQ3</accession>
<sequence length="358" mass="39817">MLVTLEQSTNAHAQGTPVSKNGLMQRGRVDWKPDVLGANFEQTTLPLGRDNEGEVVATLVRYVPTPATSRRRYMSRRRLVAEGADVLYVHGWSDYFFQSHLAAFWAEQGARFFALDLRKYGRSLRPGQTPGFTQSLETYDADIEAALDVMGQGTGTRSRRSLILLGHSTGGLVLSLWLSRHEGRAQALILNSPWLEYQLTAAVRQVASRALKISSRLEPRAPVLNPDLGFYNRSLSKEKGGQWTFDEEWRPVTSFTPRAAWLEAILVGHAQVAEGLNISAPVLTLLSARTLFATKWSEAMRSADIVIDVTTVADRAVKLGRVVTIAHLPGAVHDVFLSAPEVREMAFTDIRMWLEAYL</sequence>
<evidence type="ECO:0000313" key="2">
    <source>
        <dbReference type="EMBL" id="CAB4889373.1"/>
    </source>
</evidence>
<dbReference type="SUPFAM" id="SSF53474">
    <property type="entry name" value="alpha/beta-Hydrolases"/>
    <property type="match status" value="1"/>
</dbReference>